<reference evidence="4 5" key="1">
    <citation type="journal article" date="2017" name="Curr. Biol.">
        <title>The Evolution of Venom by Co-option of Single-Copy Genes.</title>
        <authorList>
            <person name="Martinson E.O."/>
            <person name="Mrinalini"/>
            <person name="Kelkar Y.D."/>
            <person name="Chang C.H."/>
            <person name="Werren J.H."/>
        </authorList>
    </citation>
    <scope>NUCLEOTIDE SEQUENCE [LARGE SCALE GENOMIC DNA]</scope>
    <source>
        <strain evidence="4 5">Alberta</strain>
        <tissue evidence="4">Whole body</tissue>
    </source>
</reference>
<feature type="compositionally biased region" description="Low complexity" evidence="2">
    <location>
        <begin position="381"/>
        <end position="392"/>
    </location>
</feature>
<proteinExistence type="predicted"/>
<keyword evidence="3" id="KW-0732">Signal</keyword>
<evidence type="ECO:0000256" key="3">
    <source>
        <dbReference type="SAM" id="SignalP"/>
    </source>
</evidence>
<dbReference type="EMBL" id="NNAY01003051">
    <property type="protein sequence ID" value="OXU20051.1"/>
    <property type="molecule type" value="Genomic_DNA"/>
</dbReference>
<feature type="chain" id="PRO_5012375826" evidence="3">
    <location>
        <begin position="21"/>
        <end position="415"/>
    </location>
</feature>
<keyword evidence="1" id="KW-0175">Coiled coil</keyword>
<accession>A0A232ENY9</accession>
<gene>
    <name evidence="4" type="ORF">TSAR_003458</name>
</gene>
<evidence type="ECO:0000256" key="1">
    <source>
        <dbReference type="SAM" id="Coils"/>
    </source>
</evidence>
<organism evidence="4 5">
    <name type="scientific">Trichomalopsis sarcophagae</name>
    <dbReference type="NCBI Taxonomy" id="543379"/>
    <lineage>
        <taxon>Eukaryota</taxon>
        <taxon>Metazoa</taxon>
        <taxon>Ecdysozoa</taxon>
        <taxon>Arthropoda</taxon>
        <taxon>Hexapoda</taxon>
        <taxon>Insecta</taxon>
        <taxon>Pterygota</taxon>
        <taxon>Neoptera</taxon>
        <taxon>Endopterygota</taxon>
        <taxon>Hymenoptera</taxon>
        <taxon>Apocrita</taxon>
        <taxon>Proctotrupomorpha</taxon>
        <taxon>Chalcidoidea</taxon>
        <taxon>Pteromalidae</taxon>
        <taxon>Pteromalinae</taxon>
        <taxon>Trichomalopsis</taxon>
    </lineage>
</organism>
<protein>
    <submittedName>
        <fullName evidence="4">Uncharacterized protein</fullName>
    </submittedName>
</protein>
<feature type="region of interest" description="Disordered" evidence="2">
    <location>
        <begin position="52"/>
        <end position="72"/>
    </location>
</feature>
<comment type="caution">
    <text evidence="4">The sequence shown here is derived from an EMBL/GenBank/DDBJ whole genome shotgun (WGS) entry which is preliminary data.</text>
</comment>
<dbReference type="STRING" id="543379.A0A232ENY9"/>
<feature type="coiled-coil region" evidence="1">
    <location>
        <begin position="144"/>
        <end position="220"/>
    </location>
</feature>
<evidence type="ECO:0000313" key="4">
    <source>
        <dbReference type="EMBL" id="OXU20051.1"/>
    </source>
</evidence>
<sequence length="415" mass="48780">MKHALMYYFFILCLFKDAVGKCDVYEQILNGTTNFVTQLWKNLTNSDCQKKCKDNDVSKEEPTSEESTESTQERYNQTLGIQCIPRAKAPKVFTAEKSWGTYISQWQYDHLSRFDECFSHSLTGMLLWDRFFGTFECPKKKQHRLETREKIRQEEAERQRQQQILWQQQEAQKQRIRQQQEAEAIKFELQQQESERIRLQQEAERLRQQGESERLRLQQERINFVRQWSQLNGVKTLSNLNFEEYLDRFAKITKFKQQQELYQLEEQRKVNESLGIRCVAHVKQLDLYEENAWHEYLYNWQYDYLNYNLNYNQDFNLGIGLGVACTYTTSSPDDVNAASTNQAFIDAIIRATIEDVRQSYNELKAYNDAREAQIYSKPENATTSPLPATTAPGGNKSSADQDSDAELLPGNKNAD</sequence>
<evidence type="ECO:0000256" key="2">
    <source>
        <dbReference type="SAM" id="MobiDB-lite"/>
    </source>
</evidence>
<evidence type="ECO:0000313" key="5">
    <source>
        <dbReference type="Proteomes" id="UP000215335"/>
    </source>
</evidence>
<dbReference type="Proteomes" id="UP000215335">
    <property type="component" value="Unassembled WGS sequence"/>
</dbReference>
<keyword evidence="5" id="KW-1185">Reference proteome</keyword>
<feature type="region of interest" description="Disordered" evidence="2">
    <location>
        <begin position="375"/>
        <end position="415"/>
    </location>
</feature>
<name>A0A232ENY9_9HYME</name>
<feature type="signal peptide" evidence="3">
    <location>
        <begin position="1"/>
        <end position="20"/>
    </location>
</feature>
<dbReference type="AlphaFoldDB" id="A0A232ENY9"/>
<feature type="compositionally biased region" description="Basic and acidic residues" evidence="2">
    <location>
        <begin position="52"/>
        <end position="62"/>
    </location>
</feature>